<protein>
    <recommendedName>
        <fullName evidence="4">CUE domain-containing protein</fullName>
    </recommendedName>
</protein>
<dbReference type="OrthoDB" id="438785at2759"/>
<feature type="compositionally biased region" description="Basic and acidic residues" evidence="1">
    <location>
        <begin position="31"/>
        <end position="40"/>
    </location>
</feature>
<feature type="compositionally biased region" description="Basic residues" evidence="1">
    <location>
        <begin position="818"/>
        <end position="833"/>
    </location>
</feature>
<feature type="region of interest" description="Disordered" evidence="1">
    <location>
        <begin position="1"/>
        <end position="40"/>
    </location>
</feature>
<evidence type="ECO:0000313" key="3">
    <source>
        <dbReference type="Proteomes" id="UP000041254"/>
    </source>
</evidence>
<dbReference type="InParanoid" id="A0A0G4H1H0"/>
<dbReference type="InterPro" id="IPR052586">
    <property type="entry name" value="ASCC2"/>
</dbReference>
<feature type="region of interest" description="Disordered" evidence="1">
    <location>
        <begin position="755"/>
        <end position="840"/>
    </location>
</feature>
<keyword evidence="3" id="KW-1185">Reference proteome</keyword>
<dbReference type="EMBL" id="CDMY01000938">
    <property type="protein sequence ID" value="CEM37446.1"/>
    <property type="molecule type" value="Genomic_DNA"/>
</dbReference>
<evidence type="ECO:0000256" key="1">
    <source>
        <dbReference type="SAM" id="MobiDB-lite"/>
    </source>
</evidence>
<dbReference type="VEuPathDB" id="CryptoDB:Vbra_19273"/>
<evidence type="ECO:0008006" key="4">
    <source>
        <dbReference type="Google" id="ProtNLM"/>
    </source>
</evidence>
<feature type="region of interest" description="Disordered" evidence="1">
    <location>
        <begin position="495"/>
        <end position="514"/>
    </location>
</feature>
<proteinExistence type="predicted"/>
<evidence type="ECO:0000313" key="2">
    <source>
        <dbReference type="EMBL" id="CEM37446.1"/>
    </source>
</evidence>
<sequence>MKKKEPTQKYVKKHDKKDRASEAAAEPSQPTRKEIDENQRRILEDRRRQVEHRLLHQFDASQDDQQESRPIEESTFLAPDSSAVDGSGVRSVPKLAKYWSSASADGGGLVLRSHWRVFLPHDNVNAGRMMATTDGTLSLDDKIKYHESTDLSLATLLRCRFHVFWSEVVYSGTSKDSKAGAGGACSLPTFLDSYLCHVTKPWELDCVDLTKGTLTTLRDEEAEALRAAIAKKVFLVFIRLVSIKESDSEYLSARKHQDILCDQKLLTASQLLDIAALYGPANEERVKGFICEVFDALPRRQDELLEYIPTLLHSFNTGYERLAILLKQTGSLSLSTLSAKKDGSDDPDDFGKEFSTKWLANTLDTLSFLIDGAVTIGGALLFFPPEVVRAFVMTRFAKEQQQAASSSVAAAPDESAPAAMVMPMGSPLLGLLAKTYSLLVSPACAALYQPGSSVRVDPGSHTASFRFAQQRARLAAANGIVVTLQALLGFREDEAVPSSSSSSDPPPAPSKGSADEFTAWALEFSEGCQSAGEDGGKWLKQDFSRMGIQKTIDEWRDGTTMDGSTKEFIEIAFNLRQPDMSPRASDGPSTARSKVDTTISKEEMDAIQTIREIAGEVAGEEGFVLQLVKSFDAQVNMIVNHLFEGSLPPHLAALDRRMTLQEGIKLLEKGGSRPVSSPSQSPPPAAAAAAAAASVPQVAPRPRRARPTVRMEGDEGLEMSAAEKSRILDTALRVDEYDDEYDDTDMANYNIAAEIGDTGESDEEDEEEEDEKGEGAGAIRDPRWGPDKMRGGRLPRGRGLPVHGQTIQARRKEEHKGRIANHNRRQGAWKKAQKGMLGGF</sequence>
<dbReference type="InterPro" id="IPR009060">
    <property type="entry name" value="UBA-like_sf"/>
</dbReference>
<feature type="region of interest" description="Disordered" evidence="1">
    <location>
        <begin position="669"/>
        <end position="722"/>
    </location>
</feature>
<dbReference type="SUPFAM" id="SSF46934">
    <property type="entry name" value="UBA-like"/>
    <property type="match status" value="1"/>
</dbReference>
<accession>A0A0G4H1H0</accession>
<feature type="region of interest" description="Disordered" evidence="1">
    <location>
        <begin position="58"/>
        <end position="83"/>
    </location>
</feature>
<gene>
    <name evidence="2" type="ORF">Vbra_19273</name>
</gene>
<dbReference type="PANTHER" id="PTHR21494:SF0">
    <property type="entry name" value="ACTIVATING SIGNAL COINTEGRATOR 1 COMPLEX SUBUNIT 2"/>
    <property type="match status" value="1"/>
</dbReference>
<reference evidence="2 3" key="1">
    <citation type="submission" date="2014-11" db="EMBL/GenBank/DDBJ databases">
        <authorList>
            <person name="Zhu J."/>
            <person name="Qi W."/>
            <person name="Song R."/>
        </authorList>
    </citation>
    <scope>NUCLEOTIDE SEQUENCE [LARGE SCALE GENOMIC DNA]</scope>
</reference>
<feature type="compositionally biased region" description="Acidic residues" evidence="1">
    <location>
        <begin position="757"/>
        <end position="772"/>
    </location>
</feature>
<dbReference type="AlphaFoldDB" id="A0A0G4H1H0"/>
<name>A0A0G4H1H0_VITBC</name>
<dbReference type="Proteomes" id="UP000041254">
    <property type="component" value="Unassembled WGS sequence"/>
</dbReference>
<organism evidence="2 3">
    <name type="scientific">Vitrella brassicaformis (strain CCMP3155)</name>
    <dbReference type="NCBI Taxonomy" id="1169540"/>
    <lineage>
        <taxon>Eukaryota</taxon>
        <taxon>Sar</taxon>
        <taxon>Alveolata</taxon>
        <taxon>Colpodellida</taxon>
        <taxon>Vitrellaceae</taxon>
        <taxon>Vitrella</taxon>
    </lineage>
</organism>
<feature type="compositionally biased region" description="Low complexity" evidence="1">
    <location>
        <begin position="686"/>
        <end position="700"/>
    </location>
</feature>
<dbReference type="PANTHER" id="PTHR21494">
    <property type="entry name" value="ACTIVATING SIGNAL COINTEGRATOR 1 COMPLEX SUBUNIT 2 ASC-1 COMPLEX SUBUNIT P100"/>
    <property type="match status" value="1"/>
</dbReference>
<dbReference type="STRING" id="1169540.A0A0G4H1H0"/>
<feature type="compositionally biased region" description="Basic and acidic residues" evidence="1">
    <location>
        <begin position="780"/>
        <end position="790"/>
    </location>
</feature>
<dbReference type="GO" id="GO:0043130">
    <property type="term" value="F:ubiquitin binding"/>
    <property type="evidence" value="ECO:0007669"/>
    <property type="project" value="TreeGrafter"/>
</dbReference>